<evidence type="ECO:0000313" key="4">
    <source>
        <dbReference type="Proteomes" id="UP000651852"/>
    </source>
</evidence>
<dbReference type="Proteomes" id="UP000651852">
    <property type="component" value="Unassembled WGS sequence"/>
</dbReference>
<dbReference type="Pfam" id="PF11740">
    <property type="entry name" value="KfrA_N"/>
    <property type="match status" value="1"/>
</dbReference>
<feature type="compositionally biased region" description="Polar residues" evidence="1">
    <location>
        <begin position="144"/>
        <end position="156"/>
    </location>
</feature>
<gene>
    <name evidence="3" type="ORF">H8S59_06810</name>
</gene>
<comment type="caution">
    <text evidence="3">The sequence shown here is derived from an EMBL/GenBank/DDBJ whole genome shotgun (WGS) entry which is preliminary data.</text>
</comment>
<evidence type="ECO:0000313" key="3">
    <source>
        <dbReference type="EMBL" id="MBC3949472.1"/>
    </source>
</evidence>
<accession>A0ABR7AX17</accession>
<feature type="region of interest" description="Disordered" evidence="1">
    <location>
        <begin position="308"/>
        <end position="329"/>
    </location>
</feature>
<proteinExistence type="predicted"/>
<name>A0ABR7AX17_9PSED</name>
<dbReference type="EMBL" id="JACONW010000020">
    <property type="protein sequence ID" value="MBC3949472.1"/>
    <property type="molecule type" value="Genomic_DNA"/>
</dbReference>
<evidence type="ECO:0000259" key="2">
    <source>
        <dbReference type="Pfam" id="PF11740"/>
    </source>
</evidence>
<reference evidence="3 4" key="1">
    <citation type="submission" date="2020-08" db="EMBL/GenBank/DDBJ databases">
        <title>Putative novel bacterial strains isolated from necrotic wheat leaf tissues caused by Xanthomonas translucens.</title>
        <authorList>
            <person name="Tambong J.T."/>
        </authorList>
    </citation>
    <scope>NUCLEOTIDE SEQUENCE [LARGE SCALE GENOMIC DNA]</scope>
    <source>
        <strain evidence="3 4">DOAB 1069</strain>
    </source>
</reference>
<feature type="domain" description="KfrA N-terminal DNA-binding" evidence="2">
    <location>
        <begin position="8"/>
        <end position="116"/>
    </location>
</feature>
<dbReference type="InterPro" id="IPR021104">
    <property type="entry name" value="KfrA_DNA-bd_N"/>
</dbReference>
<dbReference type="RefSeq" id="WP_187520908.1">
    <property type="nucleotide sequence ID" value="NZ_JACONW010000020.1"/>
</dbReference>
<evidence type="ECO:0000256" key="1">
    <source>
        <dbReference type="SAM" id="MobiDB-lite"/>
    </source>
</evidence>
<sequence>MARGGVNKALVQTARLALMARGEHPSIDSVRIEMGNTGSKTTIHRYLKELDAADQAGTAPADISDELTELVTRLAHRLQGQAQETINDARSRFDATCQLQQEELLKTQNQLAEITTRLERKTEQLKEQAATLLATRERLQIEQTNNARLTQANQDAATRLTEKDEQIRSLEENNLHARESAKEQRELAQRRNDEQETELRQAKKIAMQHQEEITRLNRDNERLLAETRNAQRELGIQHEQLDKAVAQAASANEQLQHSETRCALLEERARIAQQESADSRQQLTDQLQQNRVVELILIKTELALENLRATQAKSKPKPDPKPLPPKARQ</sequence>
<feature type="compositionally biased region" description="Basic and acidic residues" evidence="1">
    <location>
        <begin position="160"/>
        <end position="201"/>
    </location>
</feature>
<organism evidence="3 4">
    <name type="scientific">Pseudomonas folii</name>
    <dbReference type="NCBI Taxonomy" id="2762593"/>
    <lineage>
        <taxon>Bacteria</taxon>
        <taxon>Pseudomonadati</taxon>
        <taxon>Pseudomonadota</taxon>
        <taxon>Gammaproteobacteria</taxon>
        <taxon>Pseudomonadales</taxon>
        <taxon>Pseudomonadaceae</taxon>
        <taxon>Pseudomonas</taxon>
    </lineage>
</organism>
<keyword evidence="4" id="KW-1185">Reference proteome</keyword>
<protein>
    <submittedName>
        <fullName evidence="3">Integrase</fullName>
    </submittedName>
</protein>
<feature type="region of interest" description="Disordered" evidence="1">
    <location>
        <begin position="144"/>
        <end position="206"/>
    </location>
</feature>